<dbReference type="CDD" id="cd07341">
    <property type="entry name" value="M56_BlaR1_MecR1_like"/>
    <property type="match status" value="1"/>
</dbReference>
<sequence length="741" mass="85456">MGILEKVFLWFLQTSFTASIVIIVISLILKIFNNHISVRVKHGLCILIVIRLLIPVIPEMSINLFSTLYQKYENVLQLQSQRSNSTEEKELYSEGKEQNDNVNHNKNIQINEKDNEQKINNQNLILFTLKIVSIIWIIGLFILISTFLLFIFNFKRKIKHVQLHTYPEIQLLMNECRYKANITSKIPIFIYDGFKSPCILGILKPKIYIPEYVLKINDNTQISHILLHELMHYKRKDLVYNFLGIIALSIHWFNPLVWIAISKMKIYREYACDACVLEILGEKECIEYGMTLINFSKMFSNKKQYSQLAICFETNSQIKRRIKMIKKFKQGSYKISAMSLLCCAVAATVVLTGSIKVKALDVNNNVTANASNKINSIDKHEFLIDSSLKIYDDMKKAQNIAGFKFKIPDFIPEGYQVDAGFQIGKLSENNNALSIGFSKPNKHKDAFSLDIFETKPAESLKEIGDAHNKYYKDSNVEVEEQSMQLGTINGSQITLTTTTPAKDEDGFHIESRKRIEKYFVWKNEGVYYCIGYNSTYINGEKKSEWSNISEDTIEKIAQSIKYPNEINNVNYNVDREVSTEIGQMGIYDKEDLEKAKGLLGFNPKLPLKINEDIKINDSCVGISGNSDIKNNKINYELNSFYSNKNGSITFTAEKNSQIYEDIKKNGYFTEENLEDNKSEKIKAEKMNINDTEVFKYECNGDNSIVDYTWKENNIYYNVMFVNKCENSDEIINEFVNSKPID</sequence>
<feature type="domain" description="Peptidase M56" evidence="2">
    <location>
        <begin position="11"/>
        <end position="325"/>
    </location>
</feature>
<dbReference type="AlphaFoldDB" id="A0A1I1IUA9"/>
<feature type="transmembrane region" description="Helical" evidence="1">
    <location>
        <begin position="12"/>
        <end position="32"/>
    </location>
</feature>
<proteinExistence type="predicted"/>
<gene>
    <name evidence="3" type="ORF">SAMN05421842_1037</name>
</gene>
<keyword evidence="1" id="KW-1133">Transmembrane helix</keyword>
<accession>A0A1I1IUA9</accession>
<dbReference type="OrthoDB" id="9816453at2"/>
<dbReference type="Proteomes" id="UP000199263">
    <property type="component" value="Unassembled WGS sequence"/>
</dbReference>
<keyword evidence="1" id="KW-0472">Membrane</keyword>
<feature type="transmembrane region" description="Helical" evidence="1">
    <location>
        <begin position="238"/>
        <end position="261"/>
    </location>
</feature>
<organism evidence="3 4">
    <name type="scientific">Clostridium uliginosum</name>
    <dbReference type="NCBI Taxonomy" id="119641"/>
    <lineage>
        <taxon>Bacteria</taxon>
        <taxon>Bacillati</taxon>
        <taxon>Bacillota</taxon>
        <taxon>Clostridia</taxon>
        <taxon>Eubacteriales</taxon>
        <taxon>Clostridiaceae</taxon>
        <taxon>Clostridium</taxon>
    </lineage>
</organism>
<feature type="transmembrane region" description="Helical" evidence="1">
    <location>
        <begin position="131"/>
        <end position="152"/>
    </location>
</feature>
<evidence type="ECO:0000313" key="4">
    <source>
        <dbReference type="Proteomes" id="UP000199263"/>
    </source>
</evidence>
<dbReference type="Pfam" id="PF05569">
    <property type="entry name" value="Peptidase_M56"/>
    <property type="match status" value="1"/>
</dbReference>
<dbReference type="PANTHER" id="PTHR34978">
    <property type="entry name" value="POSSIBLE SENSOR-TRANSDUCER PROTEIN BLAR"/>
    <property type="match status" value="1"/>
</dbReference>
<evidence type="ECO:0000259" key="2">
    <source>
        <dbReference type="Pfam" id="PF05569"/>
    </source>
</evidence>
<keyword evidence="4" id="KW-1185">Reference proteome</keyword>
<protein>
    <submittedName>
        <fullName evidence="3">Bla regulator protein blaR1</fullName>
    </submittedName>
</protein>
<evidence type="ECO:0000256" key="1">
    <source>
        <dbReference type="SAM" id="Phobius"/>
    </source>
</evidence>
<dbReference type="PANTHER" id="PTHR34978:SF3">
    <property type="entry name" value="SLR0241 PROTEIN"/>
    <property type="match status" value="1"/>
</dbReference>
<reference evidence="3 4" key="1">
    <citation type="submission" date="2016-10" db="EMBL/GenBank/DDBJ databases">
        <authorList>
            <person name="de Groot N.N."/>
        </authorList>
    </citation>
    <scope>NUCLEOTIDE SEQUENCE [LARGE SCALE GENOMIC DNA]</scope>
    <source>
        <strain evidence="3 4">DSM 12992</strain>
    </source>
</reference>
<evidence type="ECO:0000313" key="3">
    <source>
        <dbReference type="EMBL" id="SFC37313.1"/>
    </source>
</evidence>
<name>A0A1I1IUA9_9CLOT</name>
<dbReference type="RefSeq" id="WP_090088610.1">
    <property type="nucleotide sequence ID" value="NZ_FOMG01000003.1"/>
</dbReference>
<dbReference type="InterPro" id="IPR052173">
    <property type="entry name" value="Beta-lactam_resp_regulator"/>
</dbReference>
<dbReference type="EMBL" id="FOMG01000003">
    <property type="protein sequence ID" value="SFC37313.1"/>
    <property type="molecule type" value="Genomic_DNA"/>
</dbReference>
<keyword evidence="1" id="KW-0812">Transmembrane</keyword>
<dbReference type="STRING" id="119641.SAMN05421842_1037"/>
<feature type="transmembrane region" description="Helical" evidence="1">
    <location>
        <begin position="44"/>
        <end position="65"/>
    </location>
</feature>
<dbReference type="InterPro" id="IPR008756">
    <property type="entry name" value="Peptidase_M56"/>
</dbReference>